<dbReference type="GO" id="GO:0016491">
    <property type="term" value="F:oxidoreductase activity"/>
    <property type="evidence" value="ECO:0007669"/>
    <property type="project" value="UniProtKB-ARBA"/>
</dbReference>
<organism evidence="7 8">
    <name type="scientific">Oleidesulfovibrio alaskensis (strain ATCC BAA-1058 / DSM 17464 / G20)</name>
    <name type="common">Desulfovibrio alaskensis</name>
    <dbReference type="NCBI Taxonomy" id="207559"/>
    <lineage>
        <taxon>Bacteria</taxon>
        <taxon>Pseudomonadati</taxon>
        <taxon>Thermodesulfobacteriota</taxon>
        <taxon>Desulfovibrionia</taxon>
        <taxon>Desulfovibrionales</taxon>
        <taxon>Desulfovibrionaceae</taxon>
        <taxon>Oleidesulfovibrio</taxon>
    </lineage>
</organism>
<proteinExistence type="predicted"/>
<protein>
    <submittedName>
        <fullName evidence="7">4Fe-4S ferredoxin iron-sulfur binding domain-containing protein</fullName>
    </submittedName>
</protein>
<dbReference type="SUPFAM" id="SSF46548">
    <property type="entry name" value="alpha-helical ferredoxin"/>
    <property type="match status" value="1"/>
</dbReference>
<evidence type="ECO:0000256" key="4">
    <source>
        <dbReference type="ARBA" id="ARBA00023004"/>
    </source>
</evidence>
<evidence type="ECO:0000259" key="6">
    <source>
        <dbReference type="PROSITE" id="PS51379"/>
    </source>
</evidence>
<evidence type="ECO:0000256" key="3">
    <source>
        <dbReference type="ARBA" id="ARBA00022737"/>
    </source>
</evidence>
<dbReference type="HOGENOM" id="CLU_727095_0_0_7"/>
<dbReference type="PROSITE" id="PS51379">
    <property type="entry name" value="4FE4S_FER_2"/>
    <property type="match status" value="2"/>
</dbReference>
<keyword evidence="1" id="KW-0004">4Fe-4S</keyword>
<evidence type="ECO:0000256" key="2">
    <source>
        <dbReference type="ARBA" id="ARBA00022723"/>
    </source>
</evidence>
<dbReference type="PANTHER" id="PTHR32479:SF17">
    <property type="entry name" value="GLYCOLATE OXIDASE IRON-SULFUR SUBUNIT"/>
    <property type="match status" value="1"/>
</dbReference>
<dbReference type="KEGG" id="dde:Dde_1085"/>
<keyword evidence="4" id="KW-0408">Iron</keyword>
<dbReference type="Gene3D" id="1.10.1060.10">
    <property type="entry name" value="Alpha-helical ferredoxin"/>
    <property type="match status" value="1"/>
</dbReference>
<dbReference type="PANTHER" id="PTHR32479">
    <property type="entry name" value="GLYCOLATE OXIDASE IRON-SULFUR SUBUNIT"/>
    <property type="match status" value="1"/>
</dbReference>
<dbReference type="GO" id="GO:0051539">
    <property type="term" value="F:4 iron, 4 sulfur cluster binding"/>
    <property type="evidence" value="ECO:0007669"/>
    <property type="project" value="UniProtKB-KW"/>
</dbReference>
<dbReference type="Pfam" id="PF02754">
    <property type="entry name" value="CCG"/>
    <property type="match status" value="1"/>
</dbReference>
<evidence type="ECO:0000256" key="1">
    <source>
        <dbReference type="ARBA" id="ARBA00022485"/>
    </source>
</evidence>
<dbReference type="STRING" id="207559.Dde_1085"/>
<keyword evidence="2" id="KW-0479">Metal-binding</keyword>
<name>Q313L0_OLEA2</name>
<keyword evidence="5" id="KW-0411">Iron-sulfur</keyword>
<dbReference type="InterPro" id="IPR009051">
    <property type="entry name" value="Helical_ferredxn"/>
</dbReference>
<dbReference type="eggNOG" id="COG0247">
    <property type="taxonomic scope" value="Bacteria"/>
</dbReference>
<dbReference type="GO" id="GO:0046872">
    <property type="term" value="F:metal ion binding"/>
    <property type="evidence" value="ECO:0007669"/>
    <property type="project" value="UniProtKB-KW"/>
</dbReference>
<evidence type="ECO:0000313" key="8">
    <source>
        <dbReference type="Proteomes" id="UP000002710"/>
    </source>
</evidence>
<evidence type="ECO:0000313" key="7">
    <source>
        <dbReference type="EMBL" id="ABB37886.1"/>
    </source>
</evidence>
<accession>Q313L0</accession>
<dbReference type="PROSITE" id="PS00198">
    <property type="entry name" value="4FE4S_FER_1"/>
    <property type="match status" value="2"/>
</dbReference>
<dbReference type="InterPro" id="IPR004017">
    <property type="entry name" value="Cys_rich_dom"/>
</dbReference>
<evidence type="ECO:0000256" key="5">
    <source>
        <dbReference type="ARBA" id="ARBA00023014"/>
    </source>
</evidence>
<keyword evidence="3" id="KW-0677">Repeat</keyword>
<feature type="domain" description="4Fe-4S ferredoxin-type" evidence="6">
    <location>
        <begin position="53"/>
        <end position="82"/>
    </location>
</feature>
<dbReference type="InterPro" id="IPR017900">
    <property type="entry name" value="4Fe4S_Fe_S_CS"/>
</dbReference>
<sequence length="408" mass="44005">MSHPHPARDCILCGRCLDVCPVFLASGKEELSPKAKHQLMAALRSNPQLLEALPARLLADKCVSCGRCEKACPQGLSVPAALGALRAEHAGWPQWLWQRWINGGNILWPAMATLGRMAPRLPAPAAARPLMEKLAAMHDTPPQPWFRMAAPAAGTQPPLRPVMLFSGCTARRIRPRWSSKATALLELAGIRPQPETAFTCCGATLEHAGLPDAARQARHANITAWHNADRPLLVTFCATCAHGLHGYARHDELWHETPPDSATLWTQSVVPLSVFLQKFPVQVLDTAPEWFRYHQPCHAPAQHDPDAALLYAMAAQTPAAAAHGRRIRPAGMTTRQCCGMGGVMQLAAPSLCGMVNAACWQALDSLCPAQDNACPPPVVTGCSGCTLQLSGTAPEHVAVHHWLDVLTV</sequence>
<dbReference type="RefSeq" id="WP_011367116.1">
    <property type="nucleotide sequence ID" value="NC_007519.1"/>
</dbReference>
<keyword evidence="8" id="KW-1185">Reference proteome</keyword>
<feature type="domain" description="4Fe-4S ferredoxin-type" evidence="6">
    <location>
        <begin position="1"/>
        <end position="30"/>
    </location>
</feature>
<dbReference type="InterPro" id="IPR017896">
    <property type="entry name" value="4Fe4S_Fe-S-bd"/>
</dbReference>
<dbReference type="Pfam" id="PF13183">
    <property type="entry name" value="Fer4_8"/>
    <property type="match status" value="1"/>
</dbReference>
<dbReference type="EMBL" id="CP000112">
    <property type="protein sequence ID" value="ABB37886.1"/>
    <property type="molecule type" value="Genomic_DNA"/>
</dbReference>
<gene>
    <name evidence="7" type="ordered locus">Dde_1085</name>
</gene>
<dbReference type="AlphaFoldDB" id="Q313L0"/>
<reference evidence="7 8" key="1">
    <citation type="journal article" date="2011" name="J. Bacteriol.">
        <title>Complete genome sequence and updated annotation of Desulfovibrio alaskensis G20.</title>
        <authorList>
            <person name="Hauser L.J."/>
            <person name="Land M.L."/>
            <person name="Brown S.D."/>
            <person name="Larimer F."/>
            <person name="Keller K.L."/>
            <person name="Rapp-Giles B.J."/>
            <person name="Price M.N."/>
            <person name="Lin M."/>
            <person name="Bruce D.C."/>
            <person name="Detter J.C."/>
            <person name="Tapia R."/>
            <person name="Han C.S."/>
            <person name="Goodwin L.A."/>
            <person name="Cheng J.F."/>
            <person name="Pitluck S."/>
            <person name="Copeland A."/>
            <person name="Lucas S."/>
            <person name="Nolan M."/>
            <person name="Lapidus A.L."/>
            <person name="Palumbo A.V."/>
            <person name="Wall J.D."/>
        </authorList>
    </citation>
    <scope>NUCLEOTIDE SEQUENCE [LARGE SCALE GENOMIC DNA]</scope>
    <source>
        <strain evidence="8">ATCC BAA 1058 / DSM 17464 / G20</strain>
    </source>
</reference>
<dbReference type="Proteomes" id="UP000002710">
    <property type="component" value="Chromosome"/>
</dbReference>